<evidence type="ECO:0000313" key="1">
    <source>
        <dbReference type="EMBL" id="OCS94277.1"/>
    </source>
</evidence>
<name>A0A1C0Z4A3_9BACL</name>
<keyword evidence="2" id="KW-1185">Reference proteome</keyword>
<accession>A0A1C0Z4A3</accession>
<dbReference type="EMBL" id="MATO01000003">
    <property type="protein sequence ID" value="OCS94277.1"/>
    <property type="molecule type" value="Genomic_DNA"/>
</dbReference>
<dbReference type="AlphaFoldDB" id="A0A1C0Z4A3"/>
<dbReference type="Proteomes" id="UP000093482">
    <property type="component" value="Unassembled WGS sequence"/>
</dbReference>
<gene>
    <name evidence="1" type="ORF">A6K76_04195</name>
</gene>
<sequence>MYPTTGACGEPFCIGGEDVQSQLQHIIQQPDLLFFQFCERHFRVNKGVFHTIDCRLYELGFEKVKKRRYVMLQFLQHANESAAHSTKYIKFGHGNLNKTLDHFLMQHEQLQTRGHTDGKNSFRARHENIYST</sequence>
<organism evidence="1 2">
    <name type="scientific">Caryophanon latum</name>
    <dbReference type="NCBI Taxonomy" id="33977"/>
    <lineage>
        <taxon>Bacteria</taxon>
        <taxon>Bacillati</taxon>
        <taxon>Bacillota</taxon>
        <taxon>Bacilli</taxon>
        <taxon>Bacillales</taxon>
        <taxon>Caryophanaceae</taxon>
        <taxon>Caryophanon</taxon>
    </lineage>
</organism>
<reference evidence="1 2" key="1">
    <citation type="submission" date="2016-07" db="EMBL/GenBank/DDBJ databases">
        <title>Caryophanon latum genome sequencing.</title>
        <authorList>
            <person name="Verma A."/>
            <person name="Pal Y."/>
            <person name="Krishnamurthi S."/>
        </authorList>
    </citation>
    <scope>NUCLEOTIDE SEQUENCE [LARGE SCALE GENOMIC DNA]</scope>
    <source>
        <strain evidence="1 2">DSM 14151</strain>
    </source>
</reference>
<proteinExistence type="predicted"/>
<evidence type="ECO:0000313" key="2">
    <source>
        <dbReference type="Proteomes" id="UP000093482"/>
    </source>
</evidence>
<protein>
    <submittedName>
        <fullName evidence="1">Uncharacterized protein</fullName>
    </submittedName>
</protein>
<comment type="caution">
    <text evidence="1">The sequence shown here is derived from an EMBL/GenBank/DDBJ whole genome shotgun (WGS) entry which is preliminary data.</text>
</comment>